<evidence type="ECO:0000313" key="2">
    <source>
        <dbReference type="EMBL" id="MFC5479987.1"/>
    </source>
</evidence>
<reference evidence="3" key="1">
    <citation type="journal article" date="2019" name="Int. J. Syst. Evol. Microbiol.">
        <title>The Global Catalogue of Microorganisms (GCM) 10K type strain sequencing project: providing services to taxonomists for standard genome sequencing and annotation.</title>
        <authorList>
            <consortium name="The Broad Institute Genomics Platform"/>
            <consortium name="The Broad Institute Genome Sequencing Center for Infectious Disease"/>
            <person name="Wu L."/>
            <person name="Ma J."/>
        </authorList>
    </citation>
    <scope>NUCLEOTIDE SEQUENCE [LARGE SCALE GENOMIC DNA]</scope>
    <source>
        <strain evidence="3">CCUG 43111</strain>
    </source>
</reference>
<evidence type="ECO:0000256" key="1">
    <source>
        <dbReference type="SAM" id="MobiDB-lite"/>
    </source>
</evidence>
<evidence type="ECO:0000313" key="3">
    <source>
        <dbReference type="Proteomes" id="UP001596101"/>
    </source>
</evidence>
<dbReference type="Gene3D" id="1.20.120.20">
    <property type="entry name" value="Apolipoprotein"/>
    <property type="match status" value="1"/>
</dbReference>
<comment type="caution">
    <text evidence="2">The sequence shown here is derived from an EMBL/GenBank/DDBJ whole genome shotgun (WGS) entry which is preliminary data.</text>
</comment>
<evidence type="ECO:0008006" key="4">
    <source>
        <dbReference type="Google" id="ProtNLM"/>
    </source>
</evidence>
<feature type="region of interest" description="Disordered" evidence="1">
    <location>
        <begin position="48"/>
        <end position="117"/>
    </location>
</feature>
<proteinExistence type="predicted"/>
<name>A0ABW0MRF7_9BURK</name>
<protein>
    <recommendedName>
        <fullName evidence="4">Apolipophorin</fullName>
    </recommendedName>
</protein>
<dbReference type="PROSITE" id="PS51257">
    <property type="entry name" value="PROKAR_LIPOPROTEIN"/>
    <property type="match status" value="1"/>
</dbReference>
<organism evidence="2 3">
    <name type="scientific">Massilia suwonensis</name>
    <dbReference type="NCBI Taxonomy" id="648895"/>
    <lineage>
        <taxon>Bacteria</taxon>
        <taxon>Pseudomonadati</taxon>
        <taxon>Pseudomonadota</taxon>
        <taxon>Betaproteobacteria</taxon>
        <taxon>Burkholderiales</taxon>
        <taxon>Oxalobacteraceae</taxon>
        <taxon>Telluria group</taxon>
        <taxon>Massilia</taxon>
    </lineage>
</organism>
<feature type="compositionally biased region" description="Basic and acidic residues" evidence="1">
    <location>
        <begin position="101"/>
        <end position="117"/>
    </location>
</feature>
<feature type="compositionally biased region" description="Basic and acidic residues" evidence="1">
    <location>
        <begin position="48"/>
        <end position="91"/>
    </location>
</feature>
<dbReference type="EMBL" id="JBHSMR010000013">
    <property type="protein sequence ID" value="MFC5479987.1"/>
    <property type="molecule type" value="Genomic_DNA"/>
</dbReference>
<accession>A0ABW0MRF7</accession>
<keyword evidence="3" id="KW-1185">Reference proteome</keyword>
<dbReference type="RefSeq" id="WP_379758489.1">
    <property type="nucleotide sequence ID" value="NZ_JBHSMR010000013.1"/>
</dbReference>
<sequence>MKTTSMFTALLVLALAAGCTREEDGMGPAQKAGKAVDEAGDKVARELRAPLEKADEAAKKLAERAEEERRQLAERTEEAREKIKDATEEAGRGLQKATGKVGEKVEQAGEKMQDAAR</sequence>
<dbReference type="Proteomes" id="UP001596101">
    <property type="component" value="Unassembled WGS sequence"/>
</dbReference>
<gene>
    <name evidence="2" type="ORF">ACFPQ5_17450</name>
</gene>
<dbReference type="SUPFAM" id="SSF47162">
    <property type="entry name" value="Apolipoprotein"/>
    <property type="match status" value="1"/>
</dbReference>